<dbReference type="EMBL" id="JBBBZM010000074">
    <property type="protein sequence ID" value="KAL0635246.1"/>
    <property type="molecule type" value="Genomic_DNA"/>
</dbReference>
<keyword evidence="4 9" id="KW-0418">Kinase</keyword>
<dbReference type="InterPro" id="IPR051175">
    <property type="entry name" value="CLK_kinases"/>
</dbReference>
<keyword evidence="3 6" id="KW-0547">Nucleotide-binding</keyword>
<dbReference type="InterPro" id="IPR011009">
    <property type="entry name" value="Kinase-like_dom_sf"/>
</dbReference>
<dbReference type="InterPro" id="IPR000719">
    <property type="entry name" value="Prot_kinase_dom"/>
</dbReference>
<dbReference type="CDD" id="cd14134">
    <property type="entry name" value="PKc_CLK"/>
    <property type="match status" value="1"/>
</dbReference>
<dbReference type="Gene3D" id="1.10.510.10">
    <property type="entry name" value="Transferase(Phosphotransferase) domain 1"/>
    <property type="match status" value="1"/>
</dbReference>
<organism evidence="9 10">
    <name type="scientific">Discina gigas</name>
    <dbReference type="NCBI Taxonomy" id="1032678"/>
    <lineage>
        <taxon>Eukaryota</taxon>
        <taxon>Fungi</taxon>
        <taxon>Dikarya</taxon>
        <taxon>Ascomycota</taxon>
        <taxon>Pezizomycotina</taxon>
        <taxon>Pezizomycetes</taxon>
        <taxon>Pezizales</taxon>
        <taxon>Discinaceae</taxon>
        <taxon>Discina</taxon>
    </lineage>
</organism>
<keyword evidence="5 6" id="KW-0067">ATP-binding</keyword>
<evidence type="ECO:0000256" key="5">
    <source>
        <dbReference type="ARBA" id="ARBA00022840"/>
    </source>
</evidence>
<keyword evidence="1" id="KW-0723">Serine/threonine-protein kinase</keyword>
<evidence type="ECO:0000256" key="1">
    <source>
        <dbReference type="ARBA" id="ARBA00022527"/>
    </source>
</evidence>
<keyword evidence="10" id="KW-1185">Reference proteome</keyword>
<dbReference type="PROSITE" id="PS00107">
    <property type="entry name" value="PROTEIN_KINASE_ATP"/>
    <property type="match status" value="1"/>
</dbReference>
<dbReference type="PANTHER" id="PTHR45646">
    <property type="entry name" value="SERINE/THREONINE-PROTEIN KINASE DOA-RELATED"/>
    <property type="match status" value="1"/>
</dbReference>
<reference evidence="9 10" key="1">
    <citation type="submission" date="2024-02" db="EMBL/GenBank/DDBJ databases">
        <title>Discinaceae phylogenomics.</title>
        <authorList>
            <person name="Dirks A.C."/>
            <person name="James T.Y."/>
        </authorList>
    </citation>
    <scope>NUCLEOTIDE SEQUENCE [LARGE SCALE GENOMIC DNA]</scope>
    <source>
        <strain evidence="9 10">ACD0624</strain>
    </source>
</reference>
<dbReference type="PROSITE" id="PS00108">
    <property type="entry name" value="PROTEIN_KINASE_ST"/>
    <property type="match status" value="1"/>
</dbReference>
<dbReference type="Gene3D" id="3.30.200.20">
    <property type="entry name" value="Phosphorylase Kinase, domain 1"/>
    <property type="match status" value="1"/>
</dbReference>
<dbReference type="InterPro" id="IPR017441">
    <property type="entry name" value="Protein_kinase_ATP_BS"/>
</dbReference>
<keyword evidence="2 9" id="KW-0808">Transferase</keyword>
<dbReference type="SMART" id="SM00220">
    <property type="entry name" value="S_TKc"/>
    <property type="match status" value="1"/>
</dbReference>
<feature type="binding site" evidence="6">
    <location>
        <position position="261"/>
    </location>
    <ligand>
        <name>ATP</name>
        <dbReference type="ChEBI" id="CHEBI:30616"/>
    </ligand>
</feature>
<feature type="compositionally biased region" description="Low complexity" evidence="7">
    <location>
        <begin position="111"/>
        <end position="130"/>
    </location>
</feature>
<dbReference type="Proteomes" id="UP001447188">
    <property type="component" value="Unassembled WGS sequence"/>
</dbReference>
<comment type="caution">
    <text evidence="9">The sequence shown here is derived from an EMBL/GenBank/DDBJ whole genome shotgun (WGS) entry which is preliminary data.</text>
</comment>
<gene>
    <name evidence="9" type="primary">LKH1</name>
    <name evidence="9" type="ORF">Q9L58_005812</name>
</gene>
<protein>
    <submittedName>
        <fullName evidence="9">Serine threonine protein kinase CMGC group</fullName>
        <ecNumber evidence="9">2.7.12.1</ecNumber>
    </submittedName>
</protein>
<dbReference type="InterPro" id="IPR008271">
    <property type="entry name" value="Ser/Thr_kinase_AS"/>
</dbReference>
<evidence type="ECO:0000256" key="2">
    <source>
        <dbReference type="ARBA" id="ARBA00022679"/>
    </source>
</evidence>
<sequence>MASRSQPASRKIPKRSVDWDEYFKNGPPKEIIIIDDSPPPQSATSSSSRQQHTPSSRIAPVGGHHYPPTNGPGSHIPRHTDKKRKVQTSQYESVYPDHAYSSTQTPNAYGSPATVSAHSSTVSVNGNTSTAGTSLGSAGIGTAGPSHPPPAAVVAVPIGQKRKRVTRASHAAAANINLDAFASYHPPPRPPIKAKDVYVMQVQDNDRNLAGRVDDDDGHYIITPDTALTQRYHITKLLGQGTFGKVVEAFDRVKRTKCAIKVIRSVQKYRDASRIELRVLSTLACNDKENKNKCIHLRDCFDYRNHICIVTDLLGMSVFDFLKANNFAPFPNSHIQNFARQLLTSVAFLHDLNLIHTDLKPENILLVHNGFNTYNYSKTIPSSSTTTQRQGRTRRVLLDTDIRLIDFGSATFNDEYHSSVVSTRHYRAPEIILGLGWSFPCDLWSIGCILVEFYTGDALFQTHDNLEHLAMMQAVCAQKIDTRLIRQVMGRSGSGGNSSVAGKYFKGPRLDYPNAETTRASKKYVNAMKSLPDIIPASNRFNKQFLDLLKRIFVYDPNKRITAKEALKHDWFKETATDEGTEAAKYKLEQKAEKAAASQAQAQAQRELEGGY</sequence>
<dbReference type="Pfam" id="PF00069">
    <property type="entry name" value="Pkinase"/>
    <property type="match status" value="1"/>
</dbReference>
<evidence type="ECO:0000256" key="4">
    <source>
        <dbReference type="ARBA" id="ARBA00022777"/>
    </source>
</evidence>
<proteinExistence type="predicted"/>
<evidence type="ECO:0000313" key="10">
    <source>
        <dbReference type="Proteomes" id="UP001447188"/>
    </source>
</evidence>
<evidence type="ECO:0000259" key="8">
    <source>
        <dbReference type="PROSITE" id="PS50011"/>
    </source>
</evidence>
<accession>A0ABR3GI46</accession>
<evidence type="ECO:0000256" key="3">
    <source>
        <dbReference type="ARBA" id="ARBA00022741"/>
    </source>
</evidence>
<feature type="region of interest" description="Disordered" evidence="7">
    <location>
        <begin position="1"/>
        <end position="130"/>
    </location>
</feature>
<feature type="domain" description="Protein kinase" evidence="8">
    <location>
        <begin position="232"/>
        <end position="572"/>
    </location>
</feature>
<feature type="compositionally biased region" description="Basic residues" evidence="7">
    <location>
        <begin position="76"/>
        <end position="86"/>
    </location>
</feature>
<evidence type="ECO:0000256" key="6">
    <source>
        <dbReference type="PROSITE-ProRule" id="PRU10141"/>
    </source>
</evidence>
<name>A0ABR3GI46_9PEZI</name>
<evidence type="ECO:0000313" key="9">
    <source>
        <dbReference type="EMBL" id="KAL0635246.1"/>
    </source>
</evidence>
<feature type="compositionally biased region" description="Low complexity" evidence="7">
    <location>
        <begin position="28"/>
        <end position="57"/>
    </location>
</feature>
<evidence type="ECO:0000256" key="7">
    <source>
        <dbReference type="SAM" id="MobiDB-lite"/>
    </source>
</evidence>
<dbReference type="SUPFAM" id="SSF56112">
    <property type="entry name" value="Protein kinase-like (PK-like)"/>
    <property type="match status" value="1"/>
</dbReference>
<dbReference type="PROSITE" id="PS50011">
    <property type="entry name" value="PROTEIN_KINASE_DOM"/>
    <property type="match status" value="1"/>
</dbReference>
<dbReference type="PANTHER" id="PTHR45646:SF11">
    <property type="entry name" value="SERINE_THREONINE-PROTEIN KINASE DOA"/>
    <property type="match status" value="1"/>
</dbReference>
<dbReference type="EC" id="2.7.12.1" evidence="9"/>
<dbReference type="GO" id="GO:0004712">
    <property type="term" value="F:protein serine/threonine/tyrosine kinase activity"/>
    <property type="evidence" value="ECO:0007669"/>
    <property type="project" value="UniProtKB-EC"/>
</dbReference>